<feature type="region of interest" description="Disordered" evidence="2">
    <location>
        <begin position="248"/>
        <end position="278"/>
    </location>
</feature>
<organism evidence="3 4">
    <name type="scientific">Extremus antarcticus</name>
    <dbReference type="NCBI Taxonomy" id="702011"/>
    <lineage>
        <taxon>Eukaryota</taxon>
        <taxon>Fungi</taxon>
        <taxon>Dikarya</taxon>
        <taxon>Ascomycota</taxon>
        <taxon>Pezizomycotina</taxon>
        <taxon>Dothideomycetes</taxon>
        <taxon>Dothideomycetidae</taxon>
        <taxon>Mycosphaerellales</taxon>
        <taxon>Extremaceae</taxon>
        <taxon>Extremus</taxon>
    </lineage>
</organism>
<feature type="region of interest" description="Disordered" evidence="2">
    <location>
        <begin position="143"/>
        <end position="191"/>
    </location>
</feature>
<evidence type="ECO:0000313" key="3">
    <source>
        <dbReference type="EMBL" id="KAK3050108.1"/>
    </source>
</evidence>
<feature type="coiled-coil region" evidence="1">
    <location>
        <begin position="87"/>
        <end position="114"/>
    </location>
</feature>
<keyword evidence="4" id="KW-1185">Reference proteome</keyword>
<protein>
    <submittedName>
        <fullName evidence="3">Uncharacterized protein</fullName>
    </submittedName>
</protein>
<evidence type="ECO:0000313" key="4">
    <source>
        <dbReference type="Proteomes" id="UP001271007"/>
    </source>
</evidence>
<dbReference type="Proteomes" id="UP001271007">
    <property type="component" value="Unassembled WGS sequence"/>
</dbReference>
<feature type="compositionally biased region" description="Low complexity" evidence="2">
    <location>
        <begin position="10"/>
        <end position="42"/>
    </location>
</feature>
<feature type="compositionally biased region" description="Polar residues" evidence="2">
    <location>
        <begin position="252"/>
        <end position="263"/>
    </location>
</feature>
<gene>
    <name evidence="3" type="ORF">LTR09_008763</name>
</gene>
<feature type="compositionally biased region" description="Low complexity" evidence="2">
    <location>
        <begin position="264"/>
        <end position="276"/>
    </location>
</feature>
<evidence type="ECO:0000256" key="2">
    <source>
        <dbReference type="SAM" id="MobiDB-lite"/>
    </source>
</evidence>
<name>A0AAJ0DA73_9PEZI</name>
<keyword evidence="1" id="KW-0175">Coiled coil</keyword>
<dbReference type="EMBL" id="JAWDJX010000035">
    <property type="protein sequence ID" value="KAK3050108.1"/>
    <property type="molecule type" value="Genomic_DNA"/>
</dbReference>
<reference evidence="3" key="1">
    <citation type="submission" date="2023-04" db="EMBL/GenBank/DDBJ databases">
        <title>Black Yeasts Isolated from many extreme environments.</title>
        <authorList>
            <person name="Coleine C."/>
            <person name="Stajich J.E."/>
            <person name="Selbmann L."/>
        </authorList>
    </citation>
    <scope>NUCLEOTIDE SEQUENCE</scope>
    <source>
        <strain evidence="3">CCFEE 5312</strain>
    </source>
</reference>
<accession>A0AAJ0DA73</accession>
<dbReference type="AlphaFoldDB" id="A0AAJ0DA73"/>
<sequence length="303" mass="33222">MPSLIISENDTTTTHTADTVPASPVAPAYSPITPRAQPALPATLPPLPDNTPQISSPPSTAVFIPEPAPQPFSSEDSTDAIALRAAISSLQFQKKKAQDDIRALEKIKQKALDEPELFKTELAAGRLQEQKPKIGDLRAILDHEGSDDDDDEVVLGASADDGDVEMKSEEGPDLEAQGKKNNTKPFHHIPGPQNIVRMPYINWDKYHITGAPLDSMHEQQRKWPGSTTYGTDRGREYAVAAPYSPWLDSLDGQGQQRVGRNDSTMVTTPTTAMTPTSNEAFHPMETRKKSEILGEFFDVRARM</sequence>
<comment type="caution">
    <text evidence="3">The sequence shown here is derived from an EMBL/GenBank/DDBJ whole genome shotgun (WGS) entry which is preliminary data.</text>
</comment>
<evidence type="ECO:0000256" key="1">
    <source>
        <dbReference type="SAM" id="Coils"/>
    </source>
</evidence>
<feature type="region of interest" description="Disordered" evidence="2">
    <location>
        <begin position="1"/>
        <end position="59"/>
    </location>
</feature>
<proteinExistence type="predicted"/>